<sequence length="162" mass="18466">MFNNKADEPIGIFPKKKTLIAFLLATLLLLIGTGMSVSIISNNYYKLDPRWDFLILLVLAIQLNLVNFKVTRGSFLCAKWLKFQAIMFALICAPAILLQDTFAALLFCLINMAVLIGAVFLISGEKYKAYVQYQHDLMSDINEARDMINQEINEKLKRKTRL</sequence>
<evidence type="ECO:0000256" key="1">
    <source>
        <dbReference type="SAM" id="Phobius"/>
    </source>
</evidence>
<keyword evidence="3" id="KW-1185">Reference proteome</keyword>
<feature type="transmembrane region" description="Helical" evidence="1">
    <location>
        <begin position="51"/>
        <end position="68"/>
    </location>
</feature>
<organism evidence="2 3">
    <name type="scientific">Shewanella salipaludis</name>
    <dbReference type="NCBI Taxonomy" id="2723052"/>
    <lineage>
        <taxon>Bacteria</taxon>
        <taxon>Pseudomonadati</taxon>
        <taxon>Pseudomonadota</taxon>
        <taxon>Gammaproteobacteria</taxon>
        <taxon>Alteromonadales</taxon>
        <taxon>Shewanellaceae</taxon>
        <taxon>Shewanella</taxon>
    </lineage>
</organism>
<feature type="transmembrane region" description="Helical" evidence="1">
    <location>
        <begin position="20"/>
        <end position="45"/>
    </location>
</feature>
<protein>
    <submittedName>
        <fullName evidence="2">Uncharacterized protein</fullName>
    </submittedName>
</protein>
<reference evidence="2" key="1">
    <citation type="submission" date="2020-04" db="EMBL/GenBank/DDBJ databases">
        <title>Description of Shewanella salipaludis sp. nov., isolated from a salt marsh.</title>
        <authorList>
            <person name="Park S."/>
            <person name="Yoon J.-H."/>
        </authorList>
    </citation>
    <scope>NUCLEOTIDE SEQUENCE</scope>
    <source>
        <strain evidence="2">SHSM-M6</strain>
    </source>
</reference>
<dbReference type="AlphaFoldDB" id="A0A972FZW1"/>
<comment type="caution">
    <text evidence="2">The sequence shown here is derived from an EMBL/GenBank/DDBJ whole genome shotgun (WGS) entry which is preliminary data.</text>
</comment>
<dbReference type="RefSeq" id="WP_169564956.1">
    <property type="nucleotide sequence ID" value="NZ_JAAXYH010000010.1"/>
</dbReference>
<keyword evidence="1" id="KW-0812">Transmembrane</keyword>
<evidence type="ECO:0000313" key="2">
    <source>
        <dbReference type="EMBL" id="NMH66238.1"/>
    </source>
</evidence>
<feature type="transmembrane region" description="Helical" evidence="1">
    <location>
        <begin position="80"/>
        <end position="97"/>
    </location>
</feature>
<keyword evidence="1" id="KW-0472">Membrane</keyword>
<proteinExistence type="predicted"/>
<feature type="transmembrane region" description="Helical" evidence="1">
    <location>
        <begin position="103"/>
        <end position="122"/>
    </location>
</feature>
<name>A0A972FZW1_9GAMM</name>
<evidence type="ECO:0000313" key="3">
    <source>
        <dbReference type="Proteomes" id="UP000737113"/>
    </source>
</evidence>
<dbReference type="Proteomes" id="UP000737113">
    <property type="component" value="Unassembled WGS sequence"/>
</dbReference>
<gene>
    <name evidence="2" type="ORF">HC757_13820</name>
</gene>
<accession>A0A972FZW1</accession>
<keyword evidence="1" id="KW-1133">Transmembrane helix</keyword>
<dbReference type="EMBL" id="JAAXYH010000010">
    <property type="protein sequence ID" value="NMH66238.1"/>
    <property type="molecule type" value="Genomic_DNA"/>
</dbReference>